<organism evidence="1 2">
    <name type="scientific">Insulibacter thermoxylanivorax</name>
    <dbReference type="NCBI Taxonomy" id="2749268"/>
    <lineage>
        <taxon>Bacteria</taxon>
        <taxon>Bacillati</taxon>
        <taxon>Bacillota</taxon>
        <taxon>Bacilli</taxon>
        <taxon>Bacillales</taxon>
        <taxon>Paenibacillaceae</taxon>
        <taxon>Insulibacter</taxon>
    </lineage>
</organism>
<gene>
    <name evidence="1" type="ORF">PRECH8_08510</name>
</gene>
<dbReference type="RefSeq" id="WP_200965820.1">
    <property type="nucleotide sequence ID" value="NZ_BMAQ01000005.1"/>
</dbReference>
<dbReference type="Gene3D" id="3.30.310.120">
    <property type="entry name" value="Rbstp2229 like protein"/>
    <property type="match status" value="1"/>
</dbReference>
<protein>
    <recommendedName>
        <fullName evidence="3">DUF1885 family protein</fullName>
    </recommendedName>
</protein>
<dbReference type="Pfam" id="PF08968">
    <property type="entry name" value="DUF1885"/>
    <property type="match status" value="1"/>
</dbReference>
<dbReference type="Proteomes" id="UP000654993">
    <property type="component" value="Unassembled WGS sequence"/>
</dbReference>
<proteinExistence type="predicted"/>
<keyword evidence="2" id="KW-1185">Reference proteome</keyword>
<evidence type="ECO:0000313" key="2">
    <source>
        <dbReference type="Proteomes" id="UP000654993"/>
    </source>
</evidence>
<dbReference type="InterPro" id="IPR015062">
    <property type="entry name" value="DUF1885"/>
</dbReference>
<dbReference type="EMBL" id="BMAQ01000005">
    <property type="protein sequence ID" value="GFR37555.1"/>
    <property type="molecule type" value="Genomic_DNA"/>
</dbReference>
<evidence type="ECO:0008006" key="3">
    <source>
        <dbReference type="Google" id="ProtNLM"/>
    </source>
</evidence>
<reference evidence="1" key="1">
    <citation type="submission" date="2020-08" db="EMBL/GenBank/DDBJ databases">
        <authorList>
            <person name="Uke A."/>
            <person name="Chhe C."/>
            <person name="Baramee S."/>
            <person name="Kosugi A."/>
        </authorList>
    </citation>
    <scope>NUCLEOTIDE SEQUENCE</scope>
    <source>
        <strain evidence="1">DA-C8</strain>
    </source>
</reference>
<accession>A0A916QB83</accession>
<dbReference type="InterPro" id="IPR036294">
    <property type="entry name" value="Rbstp2229-like_sf"/>
</dbReference>
<dbReference type="AlphaFoldDB" id="A0A916QB83"/>
<dbReference type="Gene3D" id="1.20.5.850">
    <property type="entry name" value="Rbstp2229 protein"/>
    <property type="match status" value="1"/>
</dbReference>
<dbReference type="SUPFAM" id="SSF111171">
    <property type="entry name" value="Rbstp2229 protein"/>
    <property type="match status" value="1"/>
</dbReference>
<reference evidence="1" key="2">
    <citation type="journal article" date="2021" name="Data Brief">
        <title>Draft genome sequence data of the facultative, thermophilic, xylanolytic bacterium Paenibacillus sp. strain DA-C8.</title>
        <authorList>
            <person name="Chhe C."/>
            <person name="Uke A."/>
            <person name="Baramee S."/>
            <person name="Ungkulpasvich U."/>
            <person name="Tachaapaikoon C."/>
            <person name="Pason P."/>
            <person name="Waeonukul R."/>
            <person name="Ratanakhanokchai K."/>
            <person name="Kosugi A."/>
        </authorList>
    </citation>
    <scope>NUCLEOTIDE SEQUENCE</scope>
    <source>
        <strain evidence="1">DA-C8</strain>
    </source>
</reference>
<sequence>MGQSAYIELVQGSDHDSITLDDVVQVLERYRSQTALTGQQLDWNYAEMAFPYEIETRRDGEHEWLYLRGKHADYRAIFIGIGTKQEMEPEQAIAYIQVVLPDGATHGDKAKANELCRYIGRRLKAQVTMFNGRTMYFNTRK</sequence>
<name>A0A916QB83_9BACL</name>
<comment type="caution">
    <text evidence="1">The sequence shown here is derived from an EMBL/GenBank/DDBJ whole genome shotgun (WGS) entry which is preliminary data.</text>
</comment>
<evidence type="ECO:0000313" key="1">
    <source>
        <dbReference type="EMBL" id="GFR37555.1"/>
    </source>
</evidence>